<evidence type="ECO:0000313" key="2">
    <source>
        <dbReference type="Proteomes" id="UP000010953"/>
    </source>
</evidence>
<evidence type="ECO:0000313" key="1">
    <source>
        <dbReference type="EMBL" id="EMS34597.1"/>
    </source>
</evidence>
<organism evidence="1 2">
    <name type="scientific">Mariniradius saccharolyticus AK6</name>
    <dbReference type="NCBI Taxonomy" id="1239962"/>
    <lineage>
        <taxon>Bacteria</taxon>
        <taxon>Pseudomonadati</taxon>
        <taxon>Bacteroidota</taxon>
        <taxon>Cytophagia</taxon>
        <taxon>Cytophagales</taxon>
        <taxon>Cyclobacteriaceae</taxon>
        <taxon>Mariniradius</taxon>
    </lineage>
</organism>
<dbReference type="RefSeq" id="WP_008624113.1">
    <property type="nucleotide sequence ID" value="NZ_AMZY02000005.1"/>
</dbReference>
<keyword evidence="2" id="KW-1185">Reference proteome</keyword>
<dbReference type="InParanoid" id="M7Y1H9"/>
<reference evidence="1" key="1">
    <citation type="submission" date="2013-01" db="EMBL/GenBank/DDBJ databases">
        <title>Genome assembly of Mariniradius saccharolyticus AK6.</title>
        <authorList>
            <person name="Vaidya B."/>
            <person name="Khatri I."/>
            <person name="Tanuku N.R.S."/>
            <person name="Subramanian S."/>
            <person name="Pinnaka A."/>
        </authorList>
    </citation>
    <scope>NUCLEOTIDE SEQUENCE [LARGE SCALE GENOMIC DNA]</scope>
    <source>
        <strain evidence="1">AK6</strain>
    </source>
</reference>
<sequence length="74" mass="8559">MPKLNKFFTLEVTVEQFVNACSAAELHELEILLASPRVQAKMKQEDKFKYPEVTTEFQKTFAKALEQVKNNLEP</sequence>
<dbReference type="AlphaFoldDB" id="M7Y1H9"/>
<dbReference type="OrthoDB" id="9994607at2"/>
<dbReference type="Proteomes" id="UP000010953">
    <property type="component" value="Unassembled WGS sequence"/>
</dbReference>
<dbReference type="EMBL" id="AMZY02000005">
    <property type="protein sequence ID" value="EMS34597.1"/>
    <property type="molecule type" value="Genomic_DNA"/>
</dbReference>
<dbReference type="STRING" id="1239962.C943_03284"/>
<accession>M7Y1H9</accession>
<name>M7Y1H9_9BACT</name>
<gene>
    <name evidence="1" type="ORF">C943_03284</name>
</gene>
<protein>
    <submittedName>
        <fullName evidence="1">Uncharacterized protein</fullName>
    </submittedName>
</protein>
<proteinExistence type="predicted"/>
<comment type="caution">
    <text evidence="1">The sequence shown here is derived from an EMBL/GenBank/DDBJ whole genome shotgun (WGS) entry which is preliminary data.</text>
</comment>